<reference evidence="2" key="1">
    <citation type="submission" date="2020-06" db="EMBL/GenBank/DDBJ databases">
        <authorList>
            <person name="Li T."/>
            <person name="Hu X."/>
            <person name="Zhang T."/>
            <person name="Song X."/>
            <person name="Zhang H."/>
            <person name="Dai N."/>
            <person name="Sheng W."/>
            <person name="Hou X."/>
            <person name="Wei L."/>
        </authorList>
    </citation>
    <scope>NUCLEOTIDE SEQUENCE</scope>
    <source>
        <strain evidence="2">G02</strain>
        <tissue evidence="2">Leaf</tissue>
    </source>
</reference>
<gene>
    <name evidence="2" type="ORF">Sradi_3589400</name>
</gene>
<feature type="domain" description="RNase H type-1" evidence="1">
    <location>
        <begin position="2"/>
        <end position="37"/>
    </location>
</feature>
<evidence type="ECO:0000313" key="2">
    <source>
        <dbReference type="EMBL" id="KAL0366993.1"/>
    </source>
</evidence>
<proteinExistence type="predicted"/>
<dbReference type="Pfam" id="PF13456">
    <property type="entry name" value="RVT_3"/>
    <property type="match status" value="1"/>
</dbReference>
<organism evidence="2">
    <name type="scientific">Sesamum radiatum</name>
    <name type="common">Black benniseed</name>
    <dbReference type="NCBI Taxonomy" id="300843"/>
    <lineage>
        <taxon>Eukaryota</taxon>
        <taxon>Viridiplantae</taxon>
        <taxon>Streptophyta</taxon>
        <taxon>Embryophyta</taxon>
        <taxon>Tracheophyta</taxon>
        <taxon>Spermatophyta</taxon>
        <taxon>Magnoliopsida</taxon>
        <taxon>eudicotyledons</taxon>
        <taxon>Gunneridae</taxon>
        <taxon>Pentapetalae</taxon>
        <taxon>asterids</taxon>
        <taxon>lamiids</taxon>
        <taxon>Lamiales</taxon>
        <taxon>Pedaliaceae</taxon>
        <taxon>Sesamum</taxon>
    </lineage>
</organism>
<dbReference type="GO" id="GO:0004523">
    <property type="term" value="F:RNA-DNA hybrid ribonuclease activity"/>
    <property type="evidence" value="ECO:0007669"/>
    <property type="project" value="InterPro"/>
</dbReference>
<dbReference type="InterPro" id="IPR002156">
    <property type="entry name" value="RNaseH_domain"/>
</dbReference>
<protein>
    <recommendedName>
        <fullName evidence="1">RNase H type-1 domain-containing protein</fullName>
    </recommendedName>
</protein>
<evidence type="ECO:0000259" key="1">
    <source>
        <dbReference type="Pfam" id="PF13456"/>
    </source>
</evidence>
<reference evidence="2" key="2">
    <citation type="journal article" date="2024" name="Plant">
        <title>Genomic evolution and insights into agronomic trait innovations of Sesamum species.</title>
        <authorList>
            <person name="Miao H."/>
            <person name="Wang L."/>
            <person name="Qu L."/>
            <person name="Liu H."/>
            <person name="Sun Y."/>
            <person name="Le M."/>
            <person name="Wang Q."/>
            <person name="Wei S."/>
            <person name="Zheng Y."/>
            <person name="Lin W."/>
            <person name="Duan Y."/>
            <person name="Cao H."/>
            <person name="Xiong S."/>
            <person name="Wang X."/>
            <person name="Wei L."/>
            <person name="Li C."/>
            <person name="Ma Q."/>
            <person name="Ju M."/>
            <person name="Zhao R."/>
            <person name="Li G."/>
            <person name="Mu C."/>
            <person name="Tian Q."/>
            <person name="Mei H."/>
            <person name="Zhang T."/>
            <person name="Gao T."/>
            <person name="Zhang H."/>
        </authorList>
    </citation>
    <scope>NUCLEOTIDE SEQUENCE</scope>
    <source>
        <strain evidence="2">G02</strain>
    </source>
</reference>
<accession>A0AAW2QGR0</accession>
<dbReference type="GO" id="GO:0003676">
    <property type="term" value="F:nucleic acid binding"/>
    <property type="evidence" value="ECO:0007669"/>
    <property type="project" value="InterPro"/>
</dbReference>
<name>A0AAW2QGR0_SESRA</name>
<sequence>MTTSVIAELTAVWCGLELALAHGLAPIVVEVAATTVIYYSLTLPGSGSATFDHAYHTDPAGARVGCSAYFQRGE</sequence>
<dbReference type="AlphaFoldDB" id="A0AAW2QGR0"/>
<comment type="caution">
    <text evidence="2">The sequence shown here is derived from an EMBL/GenBank/DDBJ whole genome shotgun (WGS) entry which is preliminary data.</text>
</comment>
<dbReference type="EMBL" id="JACGWJ010000015">
    <property type="protein sequence ID" value="KAL0366993.1"/>
    <property type="molecule type" value="Genomic_DNA"/>
</dbReference>